<keyword evidence="3" id="KW-0732">Signal</keyword>
<dbReference type="SUPFAM" id="SSF52540">
    <property type="entry name" value="P-loop containing nucleoside triphosphate hydrolases"/>
    <property type="match status" value="1"/>
</dbReference>
<evidence type="ECO:0000256" key="3">
    <source>
        <dbReference type="SAM" id="SignalP"/>
    </source>
</evidence>
<keyword evidence="5" id="KW-1185">Reference proteome</keyword>
<dbReference type="Proteomes" id="UP001178507">
    <property type="component" value="Unassembled WGS sequence"/>
</dbReference>
<dbReference type="AlphaFoldDB" id="A0AA36NIB0"/>
<reference evidence="4" key="1">
    <citation type="submission" date="2023-08" db="EMBL/GenBank/DDBJ databases">
        <authorList>
            <person name="Chen Y."/>
            <person name="Shah S."/>
            <person name="Dougan E. K."/>
            <person name="Thang M."/>
            <person name="Chan C."/>
        </authorList>
    </citation>
    <scope>NUCLEOTIDE SEQUENCE</scope>
</reference>
<feature type="coiled-coil region" evidence="1">
    <location>
        <begin position="102"/>
        <end position="197"/>
    </location>
</feature>
<proteinExistence type="predicted"/>
<evidence type="ECO:0000313" key="4">
    <source>
        <dbReference type="EMBL" id="CAJ1407944.1"/>
    </source>
</evidence>
<evidence type="ECO:0008006" key="6">
    <source>
        <dbReference type="Google" id="ProtNLM"/>
    </source>
</evidence>
<organism evidence="4 5">
    <name type="scientific">Effrenium voratum</name>
    <dbReference type="NCBI Taxonomy" id="2562239"/>
    <lineage>
        <taxon>Eukaryota</taxon>
        <taxon>Sar</taxon>
        <taxon>Alveolata</taxon>
        <taxon>Dinophyceae</taxon>
        <taxon>Suessiales</taxon>
        <taxon>Symbiodiniaceae</taxon>
        <taxon>Effrenium</taxon>
    </lineage>
</organism>
<keyword evidence="1" id="KW-0175">Coiled coil</keyword>
<feature type="chain" id="PRO_5041378872" description="AAA+ ATPase domain-containing protein" evidence="3">
    <location>
        <begin position="24"/>
        <end position="731"/>
    </location>
</feature>
<evidence type="ECO:0000313" key="5">
    <source>
        <dbReference type="Proteomes" id="UP001178507"/>
    </source>
</evidence>
<dbReference type="Gene3D" id="3.40.50.300">
    <property type="entry name" value="P-loop containing nucleotide triphosphate hydrolases"/>
    <property type="match status" value="1"/>
</dbReference>
<dbReference type="EMBL" id="CAUJNA010003697">
    <property type="protein sequence ID" value="CAJ1407944.1"/>
    <property type="molecule type" value="Genomic_DNA"/>
</dbReference>
<evidence type="ECO:0000256" key="1">
    <source>
        <dbReference type="SAM" id="Coils"/>
    </source>
</evidence>
<sequence>MAMMRTRTKSRGMCLCLLGIALALLVQPSTESLVAAAQDFARGVPGLKDSILAKRHPLHAGVARRAGAAQEDNSGQDRRDLEEAADQRMRAEFVEEDLLLALQFALAQQETAQAQVATAQEQEAMAVRRLARAEESGDAKKVQSAERKVERAKKEVQEAKKEVQEAKKEVQEAKKEVERAKKEVKEAKASGRTKESEGTSRLQRYLAPKYDLREKHIDGQKLLVCDFKDSTRFAIVSSELMQRLTAWVEDRVSSQRGICAINGMVKLGKTTVLTHLLPQIILTKFPNAEICFLDFSSFLNAGFEPGAMEEGLLKRVAAWATSAGFHVGPGDMLHLDELMDNLDRSGRTVFFLIDEVQRFFQVQEGIIPTWDILKGFLRVNREDSNLHFAITGSDMALAWQHFVRMTPNGFTFAGACRRVSLPWQNPVHELDYARQKFLATAVDDTEKDELTDLLGEIRSVPLMAYTAAVWKDEQSKIDTQKRVNMKLRDEFVTEMTPLLGDPSWSNPQRLQYIRDLAIGQATSDPADFFDETVYDCFFKPYIYEADGKFSFASNPWTVCVAYCLDASGTLLNQSNFPVLQWCQNEQRLQQLARVGELVKGTLRRWFPSANSPLSGDQKKLRWRVESICRRHGRQHGWHPEEGEPYFQQLLNWSNSGVNVSIRERQLNRTKQNKPCRLDMRWCTYLEMLRNANAHFTSRNRADYEELLFNCLPSQTGLLLAALRNFTLSRPR</sequence>
<feature type="compositionally biased region" description="Basic and acidic residues" evidence="2">
    <location>
        <begin position="75"/>
        <end position="84"/>
    </location>
</feature>
<dbReference type="InterPro" id="IPR027417">
    <property type="entry name" value="P-loop_NTPase"/>
</dbReference>
<feature type="region of interest" description="Disordered" evidence="2">
    <location>
        <begin position="62"/>
        <end position="84"/>
    </location>
</feature>
<protein>
    <recommendedName>
        <fullName evidence="6">AAA+ ATPase domain-containing protein</fullName>
    </recommendedName>
</protein>
<evidence type="ECO:0000256" key="2">
    <source>
        <dbReference type="SAM" id="MobiDB-lite"/>
    </source>
</evidence>
<comment type="caution">
    <text evidence="4">The sequence shown here is derived from an EMBL/GenBank/DDBJ whole genome shotgun (WGS) entry which is preliminary data.</text>
</comment>
<accession>A0AA36NIB0</accession>
<gene>
    <name evidence="4" type="ORF">EVOR1521_LOCUS29522</name>
</gene>
<name>A0AA36NIB0_9DINO</name>
<feature type="signal peptide" evidence="3">
    <location>
        <begin position="1"/>
        <end position="23"/>
    </location>
</feature>